<evidence type="ECO:0000256" key="11">
    <source>
        <dbReference type="ARBA" id="ARBA00023004"/>
    </source>
</evidence>
<dbReference type="SUPFAM" id="SSF56634">
    <property type="entry name" value="Heme-dependent catalase-like"/>
    <property type="match status" value="1"/>
</dbReference>
<evidence type="ECO:0000313" key="15">
    <source>
        <dbReference type="EMBL" id="GAA0966537.1"/>
    </source>
</evidence>
<dbReference type="PRINTS" id="PR00457">
    <property type="entry name" value="ANPEROXIDASE"/>
</dbReference>
<keyword evidence="9" id="KW-0223">Dioxygenase</keyword>
<keyword evidence="16" id="KW-1185">Reference proteome</keyword>
<dbReference type="PANTHER" id="PTHR11903">
    <property type="entry name" value="PROSTAGLANDIN G/H SYNTHASE"/>
    <property type="match status" value="1"/>
</dbReference>
<dbReference type="Pfam" id="PF03098">
    <property type="entry name" value="An_peroxidase"/>
    <property type="match status" value="1"/>
</dbReference>
<name>A0ABP4CFZ4_9ACTN</name>
<feature type="compositionally biased region" description="Basic and acidic residues" evidence="14">
    <location>
        <begin position="1"/>
        <end position="12"/>
    </location>
</feature>
<keyword evidence="6" id="KW-0925">Oxylipin biosynthesis</keyword>
<comment type="caution">
    <text evidence="15">The sequence shown here is derived from an EMBL/GenBank/DDBJ whole genome shotgun (WGS) entry which is preliminary data.</text>
</comment>
<keyword evidence="11" id="KW-0408">Iron</keyword>
<dbReference type="Proteomes" id="UP001500665">
    <property type="component" value="Unassembled WGS sequence"/>
</dbReference>
<dbReference type="InterPro" id="IPR019791">
    <property type="entry name" value="Haem_peroxidase_animal"/>
</dbReference>
<evidence type="ECO:0000256" key="10">
    <source>
        <dbReference type="ARBA" id="ARBA00023002"/>
    </source>
</evidence>
<dbReference type="CDD" id="cd09818">
    <property type="entry name" value="PIOX_like"/>
    <property type="match status" value="1"/>
</dbReference>
<evidence type="ECO:0000256" key="12">
    <source>
        <dbReference type="ARBA" id="ARBA00023098"/>
    </source>
</evidence>
<keyword evidence="4" id="KW-0349">Heme</keyword>
<accession>A0ABP4CFZ4</accession>
<sequence length="982" mass="108868">MYETEQRVRSARETTTTAGATAAAGVPAAPRAGERYERYAGGSPELERRIFEELARDLMLVQLKIRKRSGARSVDRAFHAKGLLGVENAALRFRADLPADLRVGFARPGAEYPVIARFSNASGLRQADAAPDLRGVALRIQVGQEETHDLLMTNHPVSHAANAREFVAFAQAMAGADTALRKGLGLYVKLPRKVGRRAAARMRRNIKAGTGRTVRSLALETYWSRGAMLWGGAGPVRFHLRRVPDAPQGPSPALNDPDYLGHEMAARLAQGDVVFELCVQRYRDAERTPVENGATAWKDSPSVPVATLTIPRQDVGTAEGRAAALRVDGLAFDPWNTTDDFRPLGNVNRARKAAYEAGSAYRRGQRFVTPVPRRNAVASRILGRGFRAVNRAVPWHRMPARLGLLNLITLREGLQRHDLIDTEVREAPPEPRQMPPAIDEEMLVRRSFDGSYNDLSEPMMGSLGTAFGRNMPPVYRPSLFDVPNPVTVSRQLLRRLNFLPARTLNLLAASWVQFQVHDWVNHRRYPVGTRNVEVPLPHGMTWSNLPGGTPEGVMRFAENHGVRAAEGEPPILFANTASHWWDGSEVYGGDESVAMSLREPGGAAELRLEDGHLPLGPDGVPLTGFRENWWLGVSLMHTLFAREHNTVCEALRTAYPRMQEEQIYHTARLVVSALIAKIHTLEWTPAILATDTIAAGMRANWSGPPRDWATRLGLWLADAHALTGIPGTAPDHHGVPYSLTEEFVAVYRMHPLIPDDYEFADHRTGRSLGSLGLEGILGTAAEDVLRRTGLSSALYSFGIAHPGAIALHNYPRTLQRLEREGEIIDLSVVDLVRDRRRGVPRYNDFRSGLRKPRVRRFEEISADPDTAARLKDVYRSVDEVDTMVGLFAETPPEGFGFSDTAFRVFLLMATRRLQSDRFLTVDFRPEIYTPLGMDWIARNGMNDVLLRHCPDLAAFLPREASAFAPWRPALPEEPPPGVLGLA</sequence>
<dbReference type="InterPro" id="IPR010255">
    <property type="entry name" value="Haem_peroxidase_sf"/>
</dbReference>
<evidence type="ECO:0000256" key="6">
    <source>
        <dbReference type="ARBA" id="ARBA00022767"/>
    </source>
</evidence>
<evidence type="ECO:0000256" key="9">
    <source>
        <dbReference type="ARBA" id="ARBA00022964"/>
    </source>
</evidence>
<keyword evidence="7" id="KW-0611">Plant defense</keyword>
<comment type="cofactor">
    <cofactor evidence="1">
        <name>Ca(2+)</name>
        <dbReference type="ChEBI" id="CHEBI:29108"/>
    </cofactor>
</comment>
<keyword evidence="10" id="KW-0560">Oxidoreductase</keyword>
<proteinExistence type="predicted"/>
<dbReference type="InterPro" id="IPR050783">
    <property type="entry name" value="Oxylipin_biosynth_metab"/>
</dbReference>
<evidence type="ECO:0008006" key="17">
    <source>
        <dbReference type="Google" id="ProtNLM"/>
    </source>
</evidence>
<dbReference type="RefSeq" id="WP_344246145.1">
    <property type="nucleotide sequence ID" value="NZ_BAAAHH010000044.1"/>
</dbReference>
<dbReference type="PANTHER" id="PTHR11903:SF11">
    <property type="entry name" value="ALPHA-DIOXYGENASE 1"/>
    <property type="match status" value="1"/>
</dbReference>
<dbReference type="Gene3D" id="1.10.640.10">
    <property type="entry name" value="Haem peroxidase domain superfamily, animal type"/>
    <property type="match status" value="1"/>
</dbReference>
<keyword evidence="3" id="KW-0575">Peroxidase</keyword>
<feature type="compositionally biased region" description="Low complexity" evidence="14">
    <location>
        <begin position="13"/>
        <end position="28"/>
    </location>
</feature>
<evidence type="ECO:0000256" key="4">
    <source>
        <dbReference type="ARBA" id="ARBA00022617"/>
    </source>
</evidence>
<reference evidence="16" key="1">
    <citation type="journal article" date="2019" name="Int. J. Syst. Evol. Microbiol.">
        <title>The Global Catalogue of Microorganisms (GCM) 10K type strain sequencing project: providing services to taxonomists for standard genome sequencing and annotation.</title>
        <authorList>
            <consortium name="The Broad Institute Genomics Platform"/>
            <consortium name="The Broad Institute Genome Sequencing Center for Infectious Disease"/>
            <person name="Wu L."/>
            <person name="Ma J."/>
        </authorList>
    </citation>
    <scope>NUCLEOTIDE SEQUENCE [LARGE SCALE GENOMIC DNA]</scope>
    <source>
        <strain evidence="16">JCM 10696</strain>
    </source>
</reference>
<evidence type="ECO:0000256" key="5">
    <source>
        <dbReference type="ARBA" id="ARBA00022723"/>
    </source>
</evidence>
<evidence type="ECO:0000256" key="2">
    <source>
        <dbReference type="ARBA" id="ARBA00022516"/>
    </source>
</evidence>
<evidence type="ECO:0000256" key="14">
    <source>
        <dbReference type="SAM" id="MobiDB-lite"/>
    </source>
</evidence>
<keyword evidence="13" id="KW-0275">Fatty acid biosynthesis</keyword>
<gene>
    <name evidence="15" type="ORF">GCM10009550_69060</name>
</gene>
<dbReference type="InterPro" id="IPR034815">
    <property type="entry name" value="A_dioxygenase"/>
</dbReference>
<organism evidence="15 16">
    <name type="scientific">Actinocorallia libanotica</name>
    <dbReference type="NCBI Taxonomy" id="46162"/>
    <lineage>
        <taxon>Bacteria</taxon>
        <taxon>Bacillati</taxon>
        <taxon>Actinomycetota</taxon>
        <taxon>Actinomycetes</taxon>
        <taxon>Streptosporangiales</taxon>
        <taxon>Thermomonosporaceae</taxon>
        <taxon>Actinocorallia</taxon>
    </lineage>
</organism>
<evidence type="ECO:0000256" key="8">
    <source>
        <dbReference type="ARBA" id="ARBA00022832"/>
    </source>
</evidence>
<dbReference type="InterPro" id="IPR037120">
    <property type="entry name" value="Haem_peroxidase_sf_animal"/>
</dbReference>
<dbReference type="Gene3D" id="2.40.180.10">
    <property type="entry name" value="Catalase core domain"/>
    <property type="match status" value="1"/>
</dbReference>
<keyword evidence="12" id="KW-0443">Lipid metabolism</keyword>
<evidence type="ECO:0000256" key="7">
    <source>
        <dbReference type="ARBA" id="ARBA00022821"/>
    </source>
</evidence>
<keyword evidence="8" id="KW-0276">Fatty acid metabolism</keyword>
<keyword evidence="5" id="KW-0479">Metal-binding</keyword>
<evidence type="ECO:0000256" key="3">
    <source>
        <dbReference type="ARBA" id="ARBA00022559"/>
    </source>
</evidence>
<dbReference type="PROSITE" id="PS50292">
    <property type="entry name" value="PEROXIDASE_3"/>
    <property type="match status" value="1"/>
</dbReference>
<feature type="region of interest" description="Disordered" evidence="14">
    <location>
        <begin position="1"/>
        <end position="28"/>
    </location>
</feature>
<evidence type="ECO:0000256" key="1">
    <source>
        <dbReference type="ARBA" id="ARBA00001913"/>
    </source>
</evidence>
<dbReference type="EMBL" id="BAAAHH010000044">
    <property type="protein sequence ID" value="GAA0966537.1"/>
    <property type="molecule type" value="Genomic_DNA"/>
</dbReference>
<evidence type="ECO:0000256" key="13">
    <source>
        <dbReference type="ARBA" id="ARBA00023160"/>
    </source>
</evidence>
<keyword evidence="2" id="KW-0444">Lipid biosynthesis</keyword>
<dbReference type="InterPro" id="IPR020835">
    <property type="entry name" value="Catalase_sf"/>
</dbReference>
<evidence type="ECO:0000313" key="16">
    <source>
        <dbReference type="Proteomes" id="UP001500665"/>
    </source>
</evidence>
<protein>
    <recommendedName>
        <fullName evidence="17">Catalase</fullName>
    </recommendedName>
</protein>
<dbReference type="SUPFAM" id="SSF48113">
    <property type="entry name" value="Heme-dependent peroxidases"/>
    <property type="match status" value="1"/>
</dbReference>